<reference evidence="1 2" key="1">
    <citation type="submission" date="2015-08" db="EMBL/GenBank/DDBJ databases">
        <authorList>
            <person name="Babu N.S."/>
            <person name="Beckwith C.J."/>
            <person name="Beseler K.G."/>
            <person name="Brison A."/>
            <person name="Carone J.V."/>
            <person name="Caskin T.P."/>
            <person name="Diamond M."/>
            <person name="Durham M.E."/>
            <person name="Foxe J.M."/>
            <person name="Go M."/>
            <person name="Henderson B.A."/>
            <person name="Jones I.B."/>
            <person name="McGettigan J.A."/>
            <person name="Micheletti S.J."/>
            <person name="Nasrallah M.E."/>
            <person name="Ortiz D."/>
            <person name="Piller C.R."/>
            <person name="Privatt S.R."/>
            <person name="Schneider S.L."/>
            <person name="Sharp S."/>
            <person name="Smith T.C."/>
            <person name="Stanton J.D."/>
            <person name="Ullery H.E."/>
            <person name="Wilson R.J."/>
            <person name="Serrano M.G."/>
            <person name="Buck G."/>
            <person name="Lee V."/>
            <person name="Wang Y."/>
            <person name="Carvalho R."/>
            <person name="Voegtly L."/>
            <person name="Shi R."/>
            <person name="Duckworth R."/>
            <person name="Johnson A."/>
            <person name="Loviza R."/>
            <person name="Walstead R."/>
            <person name="Shah Z."/>
            <person name="Kiflezghi M."/>
            <person name="Wade K."/>
            <person name="Ball S.L."/>
            <person name="Bradley K.W."/>
            <person name="Asai D.J."/>
            <person name="Bowman C.A."/>
            <person name="Russell D.A."/>
            <person name="Pope W.H."/>
            <person name="Jacobs-Sera D."/>
            <person name="Hendrix R.W."/>
            <person name="Hatfull G.F."/>
        </authorList>
    </citation>
    <scope>NUCLEOTIDE SEQUENCE [LARGE SCALE GENOMIC DNA]</scope>
    <source>
        <strain evidence="1 2">DSM 27710</strain>
    </source>
</reference>
<organism evidence="1 2">
    <name type="scientific">Vulgatibacter incomptus</name>
    <dbReference type="NCBI Taxonomy" id="1391653"/>
    <lineage>
        <taxon>Bacteria</taxon>
        <taxon>Pseudomonadati</taxon>
        <taxon>Myxococcota</taxon>
        <taxon>Myxococcia</taxon>
        <taxon>Myxococcales</taxon>
        <taxon>Cystobacterineae</taxon>
        <taxon>Vulgatibacteraceae</taxon>
        <taxon>Vulgatibacter</taxon>
    </lineage>
</organism>
<evidence type="ECO:0000313" key="1">
    <source>
        <dbReference type="EMBL" id="AKU89882.1"/>
    </source>
</evidence>
<gene>
    <name evidence="1" type="ORF">AKJ08_0269</name>
</gene>
<dbReference type="EMBL" id="CP012332">
    <property type="protein sequence ID" value="AKU89882.1"/>
    <property type="molecule type" value="Genomic_DNA"/>
</dbReference>
<dbReference type="Proteomes" id="UP000055590">
    <property type="component" value="Chromosome"/>
</dbReference>
<name>A0A0K1P8Q0_9BACT</name>
<accession>A0A0K1P8Q0</accession>
<keyword evidence="2" id="KW-1185">Reference proteome</keyword>
<evidence type="ECO:0000313" key="2">
    <source>
        <dbReference type="Proteomes" id="UP000055590"/>
    </source>
</evidence>
<sequence>MKESALLKQVRSRQPRYARSRLSVAPPTASRARIRSSFRLLRLRLRRVRA</sequence>
<protein>
    <submittedName>
        <fullName evidence="1">Uncharacterized protein</fullName>
    </submittedName>
</protein>
<dbReference type="KEGG" id="vin:AKJ08_0269"/>
<dbReference type="AlphaFoldDB" id="A0A0K1P8Q0"/>
<proteinExistence type="predicted"/>